<evidence type="ECO:0000313" key="1">
    <source>
        <dbReference type="EMBL" id="TID25390.1"/>
    </source>
</evidence>
<proteinExistence type="predicted"/>
<evidence type="ECO:0000313" key="2">
    <source>
        <dbReference type="Proteomes" id="UP000298493"/>
    </source>
</evidence>
<protein>
    <submittedName>
        <fullName evidence="1">Uncharacterized protein</fullName>
    </submittedName>
</protein>
<dbReference type="AlphaFoldDB" id="A0A4Z1PNU1"/>
<name>A0A4Z1PNU1_9PEZI</name>
<accession>A0A4Z1PNU1</accession>
<sequence>MSEATSSSSQKRKPRTTFLSLPREIRHQILFESCGFFACRNQLEPVVKELTSLSSYDADLTLWYISKLFNTCKESIETTTDLRFRLLDLDIIYYDLIEDVERDGATGIGLVYARMDSTFNNSALHELVLHELGLHELALRELELPEMAPHELVLHVSALHNFSGLATPEPGLEMIKATELGWAARNLAISISGQELRKITTIPMTPRHNFNSHYTILTTQTKNLSPIRWLCVGSGRKGECMEEREQVVWKGRQYHSQFIKSFPIKAWAHLHASLCVPGNSLYILRTMIMIITRLACTSTSTSHLKNPMTLPPELRQRILVFASLAHFPDELTIVCNDDTLAPTKGVSQPVCKKRPSQFLGFLEGGREKSPEIVPLAGATITGDNLVKSDILLYLNKCLSDSVKGVSGKIKV</sequence>
<gene>
    <name evidence="1" type="ORF">E6O75_ATG04595</name>
</gene>
<reference evidence="1 2" key="1">
    <citation type="submission" date="2019-04" db="EMBL/GenBank/DDBJ databases">
        <title>High contiguity whole genome sequence and gene annotation resource for two Venturia nashicola isolates.</title>
        <authorList>
            <person name="Prokchorchik M."/>
            <person name="Won K."/>
            <person name="Lee Y."/>
            <person name="Choi E.D."/>
            <person name="Segonzac C."/>
            <person name="Sohn K.H."/>
        </authorList>
    </citation>
    <scope>NUCLEOTIDE SEQUENCE [LARGE SCALE GENOMIC DNA]</scope>
    <source>
        <strain evidence="1 2">PRI2</strain>
    </source>
</reference>
<keyword evidence="2" id="KW-1185">Reference proteome</keyword>
<dbReference type="Proteomes" id="UP000298493">
    <property type="component" value="Unassembled WGS sequence"/>
</dbReference>
<comment type="caution">
    <text evidence="1">The sequence shown here is derived from an EMBL/GenBank/DDBJ whole genome shotgun (WGS) entry which is preliminary data.</text>
</comment>
<organism evidence="1 2">
    <name type="scientific">Venturia nashicola</name>
    <dbReference type="NCBI Taxonomy" id="86259"/>
    <lineage>
        <taxon>Eukaryota</taxon>
        <taxon>Fungi</taxon>
        <taxon>Dikarya</taxon>
        <taxon>Ascomycota</taxon>
        <taxon>Pezizomycotina</taxon>
        <taxon>Dothideomycetes</taxon>
        <taxon>Pleosporomycetidae</taxon>
        <taxon>Venturiales</taxon>
        <taxon>Venturiaceae</taxon>
        <taxon>Venturia</taxon>
    </lineage>
</organism>
<dbReference type="EMBL" id="SNSC02000004">
    <property type="protein sequence ID" value="TID25390.1"/>
    <property type="molecule type" value="Genomic_DNA"/>
</dbReference>